<dbReference type="SUPFAM" id="SSF50104">
    <property type="entry name" value="Translation proteins SH3-like domain"/>
    <property type="match status" value="1"/>
</dbReference>
<evidence type="ECO:0000256" key="4">
    <source>
        <dbReference type="ARBA" id="ARBA00023128"/>
    </source>
</evidence>
<comment type="caution">
    <text evidence="7">The sequence shown here is derived from an EMBL/GenBank/DDBJ whole genome shotgun (WGS) entry which is preliminary data.</text>
</comment>
<dbReference type="EMBL" id="BAABME010017452">
    <property type="protein sequence ID" value="GAA0150129.1"/>
    <property type="molecule type" value="Genomic_DNA"/>
</dbReference>
<dbReference type="InterPro" id="IPR014722">
    <property type="entry name" value="Rib_uL2_dom2"/>
</dbReference>
<feature type="domain" description="Large ribosomal subunit protein uL2 C-terminal" evidence="6">
    <location>
        <begin position="54"/>
        <end position="95"/>
    </location>
</feature>
<dbReference type="Proteomes" id="UP001454036">
    <property type="component" value="Unassembled WGS sequence"/>
</dbReference>
<keyword evidence="3" id="KW-0689">Ribosomal protein</keyword>
<dbReference type="GO" id="GO:0003723">
    <property type="term" value="F:RNA binding"/>
    <property type="evidence" value="ECO:0007669"/>
    <property type="project" value="TreeGrafter"/>
</dbReference>
<organism evidence="7 8">
    <name type="scientific">Lithospermum erythrorhizon</name>
    <name type="common">Purple gromwell</name>
    <name type="synonym">Lithospermum officinale var. erythrorhizon</name>
    <dbReference type="NCBI Taxonomy" id="34254"/>
    <lineage>
        <taxon>Eukaryota</taxon>
        <taxon>Viridiplantae</taxon>
        <taxon>Streptophyta</taxon>
        <taxon>Embryophyta</taxon>
        <taxon>Tracheophyta</taxon>
        <taxon>Spermatophyta</taxon>
        <taxon>Magnoliopsida</taxon>
        <taxon>eudicotyledons</taxon>
        <taxon>Gunneridae</taxon>
        <taxon>Pentapetalae</taxon>
        <taxon>asterids</taxon>
        <taxon>lamiids</taxon>
        <taxon>Boraginales</taxon>
        <taxon>Boraginaceae</taxon>
        <taxon>Boraginoideae</taxon>
        <taxon>Lithospermeae</taxon>
        <taxon>Lithospermum</taxon>
    </lineage>
</organism>
<protein>
    <recommendedName>
        <fullName evidence="6">Large ribosomal subunit protein uL2 C-terminal domain-containing protein</fullName>
    </recommendedName>
</protein>
<dbReference type="PANTHER" id="PTHR13691">
    <property type="entry name" value="RIBOSOMAL PROTEIN L2"/>
    <property type="match status" value="1"/>
</dbReference>
<reference evidence="7 8" key="1">
    <citation type="submission" date="2024-01" db="EMBL/GenBank/DDBJ databases">
        <title>The complete chloroplast genome sequence of Lithospermum erythrorhizon: insights into the phylogenetic relationship among Boraginaceae species and the maternal lineages of purple gromwells.</title>
        <authorList>
            <person name="Okada T."/>
            <person name="Watanabe K."/>
        </authorList>
    </citation>
    <scope>NUCLEOTIDE SEQUENCE [LARGE SCALE GENOMIC DNA]</scope>
</reference>
<dbReference type="Gene3D" id="2.30.30.30">
    <property type="match status" value="1"/>
</dbReference>
<proteinExistence type="inferred from homology"/>
<evidence type="ECO:0000313" key="7">
    <source>
        <dbReference type="EMBL" id="GAA0150129.1"/>
    </source>
</evidence>
<dbReference type="GO" id="GO:0032543">
    <property type="term" value="P:mitochondrial translation"/>
    <property type="evidence" value="ECO:0007669"/>
    <property type="project" value="TreeGrafter"/>
</dbReference>
<name>A0AAV3PER2_LITER</name>
<keyword evidence="4" id="KW-0496">Mitochondrion</keyword>
<dbReference type="GO" id="GO:0005762">
    <property type="term" value="C:mitochondrial large ribosomal subunit"/>
    <property type="evidence" value="ECO:0007669"/>
    <property type="project" value="TreeGrafter"/>
</dbReference>
<dbReference type="InterPro" id="IPR002171">
    <property type="entry name" value="Ribosomal_uL2"/>
</dbReference>
<gene>
    <name evidence="7" type="ORF">LIER_37067</name>
</gene>
<dbReference type="AlphaFoldDB" id="A0AAV3PER2"/>
<dbReference type="PANTHER" id="PTHR13691:SF72">
    <property type="entry name" value="EXPRESSED PROTEIN"/>
    <property type="match status" value="1"/>
</dbReference>
<evidence type="ECO:0000256" key="5">
    <source>
        <dbReference type="ARBA" id="ARBA00023274"/>
    </source>
</evidence>
<sequence length="102" mass="11533">MESFCRMALLRSRLSSINPLQNLLNPSIRFFSSREMEFASKMDPLFEQDPSSQIGSCMPLAMMRIGTIINNLEMRPGQGGKFSRAAGTHCRVISEPSMVQRY</sequence>
<keyword evidence="8" id="KW-1185">Reference proteome</keyword>
<evidence type="ECO:0000256" key="1">
    <source>
        <dbReference type="ARBA" id="ARBA00004173"/>
    </source>
</evidence>
<dbReference type="InterPro" id="IPR022669">
    <property type="entry name" value="Ribosomal_uL2_C"/>
</dbReference>
<comment type="similarity">
    <text evidence="2">Belongs to the universal ribosomal protein uL2 family.</text>
</comment>
<evidence type="ECO:0000259" key="6">
    <source>
        <dbReference type="Pfam" id="PF03947"/>
    </source>
</evidence>
<evidence type="ECO:0000313" key="8">
    <source>
        <dbReference type="Proteomes" id="UP001454036"/>
    </source>
</evidence>
<evidence type="ECO:0000256" key="2">
    <source>
        <dbReference type="ARBA" id="ARBA00005636"/>
    </source>
</evidence>
<dbReference type="GO" id="GO:0003735">
    <property type="term" value="F:structural constituent of ribosome"/>
    <property type="evidence" value="ECO:0007669"/>
    <property type="project" value="InterPro"/>
</dbReference>
<comment type="subcellular location">
    <subcellularLocation>
        <location evidence="1">Mitochondrion</location>
    </subcellularLocation>
</comment>
<dbReference type="Pfam" id="PF03947">
    <property type="entry name" value="Ribosomal_L2_C"/>
    <property type="match status" value="1"/>
</dbReference>
<keyword evidence="5" id="KW-0687">Ribonucleoprotein</keyword>
<accession>A0AAV3PER2</accession>
<dbReference type="InterPro" id="IPR008991">
    <property type="entry name" value="Translation_prot_SH3-like_sf"/>
</dbReference>
<evidence type="ECO:0000256" key="3">
    <source>
        <dbReference type="ARBA" id="ARBA00022980"/>
    </source>
</evidence>